<reference evidence="2" key="2">
    <citation type="submission" date="2020-12" db="EMBL/GenBank/DDBJ databases">
        <authorList>
            <person name="Kanost M."/>
        </authorList>
    </citation>
    <scope>NUCLEOTIDE SEQUENCE</scope>
</reference>
<feature type="signal peptide" evidence="1">
    <location>
        <begin position="1"/>
        <end position="19"/>
    </location>
</feature>
<keyword evidence="1" id="KW-0732">Signal</keyword>
<accession>A0A921ZQ61</accession>
<organism evidence="2 3">
    <name type="scientific">Manduca sexta</name>
    <name type="common">Tobacco hawkmoth</name>
    <name type="synonym">Tobacco hornworm</name>
    <dbReference type="NCBI Taxonomy" id="7130"/>
    <lineage>
        <taxon>Eukaryota</taxon>
        <taxon>Metazoa</taxon>
        <taxon>Ecdysozoa</taxon>
        <taxon>Arthropoda</taxon>
        <taxon>Hexapoda</taxon>
        <taxon>Insecta</taxon>
        <taxon>Pterygota</taxon>
        <taxon>Neoptera</taxon>
        <taxon>Endopterygota</taxon>
        <taxon>Lepidoptera</taxon>
        <taxon>Glossata</taxon>
        <taxon>Ditrysia</taxon>
        <taxon>Bombycoidea</taxon>
        <taxon>Sphingidae</taxon>
        <taxon>Sphinginae</taxon>
        <taxon>Sphingini</taxon>
        <taxon>Manduca</taxon>
    </lineage>
</organism>
<reference evidence="2" key="1">
    <citation type="journal article" date="2016" name="Insect Biochem. Mol. Biol.">
        <title>Multifaceted biological insights from a draft genome sequence of the tobacco hornworm moth, Manduca sexta.</title>
        <authorList>
            <person name="Kanost M.R."/>
            <person name="Arrese E.L."/>
            <person name="Cao X."/>
            <person name="Chen Y.R."/>
            <person name="Chellapilla S."/>
            <person name="Goldsmith M.R."/>
            <person name="Grosse-Wilde E."/>
            <person name="Heckel D.G."/>
            <person name="Herndon N."/>
            <person name="Jiang H."/>
            <person name="Papanicolaou A."/>
            <person name="Qu J."/>
            <person name="Soulages J.L."/>
            <person name="Vogel H."/>
            <person name="Walters J."/>
            <person name="Waterhouse R.M."/>
            <person name="Ahn S.J."/>
            <person name="Almeida F.C."/>
            <person name="An C."/>
            <person name="Aqrawi P."/>
            <person name="Bretschneider A."/>
            <person name="Bryant W.B."/>
            <person name="Bucks S."/>
            <person name="Chao H."/>
            <person name="Chevignon G."/>
            <person name="Christen J.M."/>
            <person name="Clarke D.F."/>
            <person name="Dittmer N.T."/>
            <person name="Ferguson L.C.F."/>
            <person name="Garavelou S."/>
            <person name="Gordon K.H.J."/>
            <person name="Gunaratna R.T."/>
            <person name="Han Y."/>
            <person name="Hauser F."/>
            <person name="He Y."/>
            <person name="Heidel-Fischer H."/>
            <person name="Hirsh A."/>
            <person name="Hu Y."/>
            <person name="Jiang H."/>
            <person name="Kalra D."/>
            <person name="Klinner C."/>
            <person name="Konig C."/>
            <person name="Kovar C."/>
            <person name="Kroll A.R."/>
            <person name="Kuwar S.S."/>
            <person name="Lee S.L."/>
            <person name="Lehman R."/>
            <person name="Li K."/>
            <person name="Li Z."/>
            <person name="Liang H."/>
            <person name="Lovelace S."/>
            <person name="Lu Z."/>
            <person name="Mansfield J.H."/>
            <person name="McCulloch K.J."/>
            <person name="Mathew T."/>
            <person name="Morton B."/>
            <person name="Muzny D.M."/>
            <person name="Neunemann D."/>
            <person name="Ongeri F."/>
            <person name="Pauchet Y."/>
            <person name="Pu L.L."/>
            <person name="Pyrousis I."/>
            <person name="Rao X.J."/>
            <person name="Redding A."/>
            <person name="Roesel C."/>
            <person name="Sanchez-Gracia A."/>
            <person name="Schaack S."/>
            <person name="Shukla A."/>
            <person name="Tetreau G."/>
            <person name="Wang Y."/>
            <person name="Xiong G.H."/>
            <person name="Traut W."/>
            <person name="Walsh T.K."/>
            <person name="Worley K.C."/>
            <person name="Wu D."/>
            <person name="Wu W."/>
            <person name="Wu Y.Q."/>
            <person name="Zhang X."/>
            <person name="Zou Z."/>
            <person name="Zucker H."/>
            <person name="Briscoe A.D."/>
            <person name="Burmester T."/>
            <person name="Clem R.J."/>
            <person name="Feyereisen R."/>
            <person name="Grimmelikhuijzen C.J.P."/>
            <person name="Hamodrakas S.J."/>
            <person name="Hansson B.S."/>
            <person name="Huguet E."/>
            <person name="Jermiin L.S."/>
            <person name="Lan Q."/>
            <person name="Lehman H.K."/>
            <person name="Lorenzen M."/>
            <person name="Merzendorfer H."/>
            <person name="Michalopoulos I."/>
            <person name="Morton D.B."/>
            <person name="Muthukrishnan S."/>
            <person name="Oakeshott J.G."/>
            <person name="Palmer W."/>
            <person name="Park Y."/>
            <person name="Passarelli A.L."/>
            <person name="Rozas J."/>
            <person name="Schwartz L.M."/>
            <person name="Smith W."/>
            <person name="Southgate A."/>
            <person name="Vilcinskas A."/>
            <person name="Vogt R."/>
            <person name="Wang P."/>
            <person name="Werren J."/>
            <person name="Yu X.Q."/>
            <person name="Zhou J.J."/>
            <person name="Brown S.J."/>
            <person name="Scherer S.E."/>
            <person name="Richards S."/>
            <person name="Blissard G.W."/>
        </authorList>
    </citation>
    <scope>NUCLEOTIDE SEQUENCE</scope>
</reference>
<keyword evidence="3" id="KW-1185">Reference proteome</keyword>
<evidence type="ECO:0000256" key="1">
    <source>
        <dbReference type="SAM" id="SignalP"/>
    </source>
</evidence>
<name>A0A921ZQ61_MANSE</name>
<evidence type="ECO:0000313" key="2">
    <source>
        <dbReference type="EMBL" id="KAG6461423.1"/>
    </source>
</evidence>
<proteinExistence type="predicted"/>
<dbReference type="EMBL" id="JH668745">
    <property type="protein sequence ID" value="KAG6461423.1"/>
    <property type="molecule type" value="Genomic_DNA"/>
</dbReference>
<comment type="caution">
    <text evidence="2">The sequence shown here is derived from an EMBL/GenBank/DDBJ whole genome shotgun (WGS) entry which is preliminary data.</text>
</comment>
<dbReference type="Proteomes" id="UP000791440">
    <property type="component" value="Unassembled WGS sequence"/>
</dbReference>
<feature type="chain" id="PRO_5037495339" evidence="1">
    <location>
        <begin position="20"/>
        <end position="201"/>
    </location>
</feature>
<protein>
    <submittedName>
        <fullName evidence="2">Uncharacterized protein</fullName>
    </submittedName>
</protein>
<evidence type="ECO:0000313" key="3">
    <source>
        <dbReference type="Proteomes" id="UP000791440"/>
    </source>
</evidence>
<sequence>MFRYVAITLLIVLVRQCACAPSPLRVTIDCSGSDERSSFGGSPRASSELFSNRRFDVNSFCNLIHSAIPKAVQDGKFILLDPDVDQIGYSDTQVPISVAPPEGFIPKLALTKWKRPKLKVPTMKVPRLRPQSDMLSLPRLGSISLPILGDPEEESSAEKMEKIKKGIQKLLHVVKVLGQVDQYLSERTRIVVDKISKTLAE</sequence>
<gene>
    <name evidence="2" type="ORF">O3G_MSEX012615</name>
</gene>
<dbReference type="AlphaFoldDB" id="A0A921ZQ61"/>